<accession>A0A4C2A283</accession>
<comment type="caution">
    <text evidence="2">The sequence shown here is derived from an EMBL/GenBank/DDBJ whole genome shotgun (WGS) entry which is preliminary data.</text>
</comment>
<dbReference type="EMBL" id="BGZK01002335">
    <property type="protein sequence ID" value="GBP93085.1"/>
    <property type="molecule type" value="Genomic_DNA"/>
</dbReference>
<evidence type="ECO:0000256" key="1">
    <source>
        <dbReference type="SAM" id="MobiDB-lite"/>
    </source>
</evidence>
<reference evidence="2 3" key="1">
    <citation type="journal article" date="2019" name="Commun. Biol.">
        <title>The bagworm genome reveals a unique fibroin gene that provides high tensile strength.</title>
        <authorList>
            <person name="Kono N."/>
            <person name="Nakamura H."/>
            <person name="Ohtoshi R."/>
            <person name="Tomita M."/>
            <person name="Numata K."/>
            <person name="Arakawa K."/>
        </authorList>
    </citation>
    <scope>NUCLEOTIDE SEQUENCE [LARGE SCALE GENOMIC DNA]</scope>
</reference>
<evidence type="ECO:0000313" key="2">
    <source>
        <dbReference type="EMBL" id="GBP93085.1"/>
    </source>
</evidence>
<gene>
    <name evidence="2" type="ORF">EVAR_63367_1</name>
</gene>
<dbReference type="AlphaFoldDB" id="A0A4C2A283"/>
<organism evidence="2 3">
    <name type="scientific">Eumeta variegata</name>
    <name type="common">Bagworm moth</name>
    <name type="synonym">Eumeta japonica</name>
    <dbReference type="NCBI Taxonomy" id="151549"/>
    <lineage>
        <taxon>Eukaryota</taxon>
        <taxon>Metazoa</taxon>
        <taxon>Ecdysozoa</taxon>
        <taxon>Arthropoda</taxon>
        <taxon>Hexapoda</taxon>
        <taxon>Insecta</taxon>
        <taxon>Pterygota</taxon>
        <taxon>Neoptera</taxon>
        <taxon>Endopterygota</taxon>
        <taxon>Lepidoptera</taxon>
        <taxon>Glossata</taxon>
        <taxon>Ditrysia</taxon>
        <taxon>Tineoidea</taxon>
        <taxon>Psychidae</taxon>
        <taxon>Oiketicinae</taxon>
        <taxon>Eumeta</taxon>
    </lineage>
</organism>
<name>A0A4C2A283_EUMVA</name>
<proteinExistence type="predicted"/>
<feature type="compositionally biased region" description="Gly residues" evidence="1">
    <location>
        <begin position="87"/>
        <end position="99"/>
    </location>
</feature>
<dbReference type="Proteomes" id="UP000299102">
    <property type="component" value="Unassembled WGS sequence"/>
</dbReference>
<evidence type="ECO:0000313" key="3">
    <source>
        <dbReference type="Proteomes" id="UP000299102"/>
    </source>
</evidence>
<feature type="region of interest" description="Disordered" evidence="1">
    <location>
        <begin position="76"/>
        <end position="99"/>
    </location>
</feature>
<sequence>MVDVKVVLWLTSQGVSECSGGPIPALSANSPLYRLTSPQLVQSSLYKPISSPPNIKLLSKRSTQRWLWKSMLRQPGRFYSSDPEGSRGSGLSGGVAGPG</sequence>
<protein>
    <submittedName>
        <fullName evidence="2">Uncharacterized protein</fullName>
    </submittedName>
</protein>
<keyword evidence="3" id="KW-1185">Reference proteome</keyword>